<dbReference type="GO" id="GO:0016233">
    <property type="term" value="P:telomere capping"/>
    <property type="evidence" value="ECO:0007669"/>
    <property type="project" value="TreeGrafter"/>
</dbReference>
<evidence type="ECO:0000256" key="2">
    <source>
        <dbReference type="ARBA" id="ARBA00004574"/>
    </source>
</evidence>
<evidence type="ECO:0000256" key="3">
    <source>
        <dbReference type="ARBA" id="ARBA00008442"/>
    </source>
</evidence>
<organism evidence="10 11">
    <name type="scientific">Diaporthe ampelina</name>
    <dbReference type="NCBI Taxonomy" id="1214573"/>
    <lineage>
        <taxon>Eukaryota</taxon>
        <taxon>Fungi</taxon>
        <taxon>Dikarya</taxon>
        <taxon>Ascomycota</taxon>
        <taxon>Pezizomycotina</taxon>
        <taxon>Sordariomycetes</taxon>
        <taxon>Sordariomycetidae</taxon>
        <taxon>Diaporthales</taxon>
        <taxon>Diaporthaceae</taxon>
        <taxon>Diaporthe</taxon>
    </lineage>
</organism>
<evidence type="ECO:0000313" key="10">
    <source>
        <dbReference type="EMBL" id="KKY29511.1"/>
    </source>
</evidence>
<feature type="compositionally biased region" description="Basic and acidic residues" evidence="8">
    <location>
        <begin position="309"/>
        <end position="321"/>
    </location>
</feature>
<evidence type="ECO:0000256" key="7">
    <source>
        <dbReference type="ARBA" id="ARBA00023242"/>
    </source>
</evidence>
<feature type="compositionally biased region" description="Basic residues" evidence="8">
    <location>
        <begin position="322"/>
        <end position="331"/>
    </location>
</feature>
<comment type="similarity">
    <text evidence="3">Belongs to the telombin family.</text>
</comment>
<evidence type="ECO:0000256" key="4">
    <source>
        <dbReference type="ARBA" id="ARBA00022454"/>
    </source>
</evidence>
<keyword evidence="7" id="KW-0539">Nucleus</keyword>
<dbReference type="GO" id="GO:0010521">
    <property type="term" value="F:telomerase inhibitor activity"/>
    <property type="evidence" value="ECO:0007669"/>
    <property type="project" value="TreeGrafter"/>
</dbReference>
<dbReference type="Gene3D" id="2.40.50.140">
    <property type="entry name" value="Nucleic acid-binding proteins"/>
    <property type="match status" value="2"/>
</dbReference>
<reference evidence="10 11" key="2">
    <citation type="submission" date="2015-05" db="EMBL/GenBank/DDBJ databases">
        <authorList>
            <person name="Morales-Cruz A."/>
            <person name="Amrine K.C."/>
            <person name="Cantu D."/>
        </authorList>
    </citation>
    <scope>NUCLEOTIDE SEQUENCE [LARGE SCALE GENOMIC DNA]</scope>
    <source>
        <strain evidence="10">DA912</strain>
    </source>
</reference>
<comment type="subcellular location">
    <subcellularLocation>
        <location evidence="2">Chromosome</location>
        <location evidence="2">Telomere</location>
    </subcellularLocation>
    <subcellularLocation>
        <location evidence="1">Nucleus</location>
    </subcellularLocation>
</comment>
<feature type="compositionally biased region" description="Basic and acidic residues" evidence="8">
    <location>
        <begin position="278"/>
        <end position="302"/>
    </location>
</feature>
<dbReference type="GO" id="GO:0098505">
    <property type="term" value="F:G-rich strand telomeric DNA binding"/>
    <property type="evidence" value="ECO:0007669"/>
    <property type="project" value="TreeGrafter"/>
</dbReference>
<feature type="domain" description="Protection of telomeres protein 1 ssDNA-binding" evidence="9">
    <location>
        <begin position="123"/>
        <end position="298"/>
    </location>
</feature>
<dbReference type="STRING" id="1214573.A0A0G2F5J6"/>
<keyword evidence="6" id="KW-0238">DNA-binding</keyword>
<proteinExistence type="inferred from homology"/>
<dbReference type="EMBL" id="LCUC01000719">
    <property type="protein sequence ID" value="KKY29511.1"/>
    <property type="molecule type" value="Genomic_DNA"/>
</dbReference>
<feature type="region of interest" description="Disordered" evidence="8">
    <location>
        <begin position="275"/>
        <end position="343"/>
    </location>
</feature>
<sequence length="617" mass="70572">MILQDYKSSLTLYDLSTQGDPEGIDLNVFRRKEEMPTVEAGDVVVVYTAKHQIFGGNSSLLTSYRTDIHVYAARQIPSRKPGDKEHEYVTWLYETIDKQYIPDHEDFSARAELSMKVRDRFSLLADVQDRMFADLIVQVVRQPFDLGDKVCLWASDWTENASFFHKTDDSPGWTDGMPVRDGDPYGYTSKFKKPTDPREADRKWSGPLGKRSIQLTCWEPHADFIRDQVEIGTWIHLRKVQIGYGHNSTNLEGFLRGEMDYSIFSDTIKVQILDPQADPEKIDPRLRDAIRRKRDYDKERGHPKGGPKRKAEESLPKDNTKARRSTKRAARQKAFEEVEAKESKEQLIPDLNDLIRCENPDTKPRPLSSILEPVIYHTTIANEPVSLELPFTCAKDRTHARVVDFHPSSLEDFAVSRRRTDNDCLSDNSADDIDPDSDSDGNQTGPRRSSRSRVWEWRFALKLEEIQPPLAKKDKRPATVWVHVGNPQAQLLTDIDAQDLRAPDGEEKLGRLREQMFKLWGDLEERKVDRDSRKRELRDRILRKMPPPSSGAGGEELEEEAAGQNPGLGQISNKPFACCIQQYGVKVEAEEGEEDNAGEGKRWQRMFGLFGTKIASD</sequence>
<evidence type="ECO:0000256" key="5">
    <source>
        <dbReference type="ARBA" id="ARBA00022895"/>
    </source>
</evidence>
<gene>
    <name evidence="10" type="ORF">UCDDA912_g10559</name>
</gene>
<dbReference type="SUPFAM" id="SSF50249">
    <property type="entry name" value="Nucleic acid-binding proteins"/>
    <property type="match status" value="2"/>
</dbReference>
<evidence type="ECO:0000256" key="1">
    <source>
        <dbReference type="ARBA" id="ARBA00004123"/>
    </source>
</evidence>
<dbReference type="Proteomes" id="UP000034680">
    <property type="component" value="Unassembled WGS sequence"/>
</dbReference>
<dbReference type="InterPro" id="IPR028389">
    <property type="entry name" value="POT1"/>
</dbReference>
<keyword evidence="4" id="KW-0158">Chromosome</keyword>
<feature type="compositionally biased region" description="Acidic residues" evidence="8">
    <location>
        <begin position="429"/>
        <end position="439"/>
    </location>
</feature>
<protein>
    <submittedName>
        <fullName evidence="10">Putative telomere-binding alpha subunit central domain-containing protein</fullName>
    </submittedName>
</protein>
<dbReference type="InterPro" id="IPR032042">
    <property type="entry name" value="POT1PC"/>
</dbReference>
<dbReference type="GO" id="GO:0032210">
    <property type="term" value="P:regulation of telomere maintenance via telomerase"/>
    <property type="evidence" value="ECO:0007669"/>
    <property type="project" value="TreeGrafter"/>
</dbReference>
<keyword evidence="5" id="KW-0779">Telomere</keyword>
<evidence type="ECO:0000313" key="11">
    <source>
        <dbReference type="Proteomes" id="UP000034680"/>
    </source>
</evidence>
<accession>A0A0G2F5J6</accession>
<reference evidence="10 11" key="1">
    <citation type="submission" date="2015-05" db="EMBL/GenBank/DDBJ databases">
        <title>Distinctive expansion of gene families associated with plant cell wall degradation and secondary metabolism in the genomes of grapevine trunk pathogens.</title>
        <authorList>
            <person name="Lawrence D.P."/>
            <person name="Travadon R."/>
            <person name="Rolshausen P.E."/>
            <person name="Baumgartner K."/>
        </authorList>
    </citation>
    <scope>NUCLEOTIDE SEQUENCE [LARGE SCALE GENOMIC DNA]</scope>
    <source>
        <strain evidence="10">DA912</strain>
    </source>
</reference>
<feature type="region of interest" description="Disordered" evidence="8">
    <location>
        <begin position="421"/>
        <end position="449"/>
    </location>
</feature>
<evidence type="ECO:0000256" key="6">
    <source>
        <dbReference type="ARBA" id="ARBA00023125"/>
    </source>
</evidence>
<evidence type="ECO:0000259" key="9">
    <source>
        <dbReference type="Pfam" id="PF16686"/>
    </source>
</evidence>
<dbReference type="PANTHER" id="PTHR14513:SF0">
    <property type="entry name" value="PROTECTION OF TELOMERES PROTEIN 1"/>
    <property type="match status" value="1"/>
</dbReference>
<dbReference type="FunFam" id="2.40.50.140:FF:000303">
    <property type="entry name" value="Protection of telomeres protein 1"/>
    <property type="match status" value="1"/>
</dbReference>
<feature type="region of interest" description="Disordered" evidence="8">
    <location>
        <begin position="534"/>
        <end position="571"/>
    </location>
</feature>
<dbReference type="InterPro" id="IPR012340">
    <property type="entry name" value="NA-bd_OB-fold"/>
</dbReference>
<evidence type="ECO:0000256" key="8">
    <source>
        <dbReference type="SAM" id="MobiDB-lite"/>
    </source>
</evidence>
<feature type="compositionally biased region" description="Basic and acidic residues" evidence="8">
    <location>
        <begin position="333"/>
        <end position="343"/>
    </location>
</feature>
<dbReference type="PANTHER" id="PTHR14513">
    <property type="entry name" value="PROTECTION OF TELOMERES 1"/>
    <property type="match status" value="1"/>
</dbReference>
<name>A0A0G2F5J6_9PEZI</name>
<comment type="caution">
    <text evidence="10">The sequence shown here is derived from an EMBL/GenBank/DDBJ whole genome shotgun (WGS) entry which is preliminary data.</text>
</comment>
<dbReference type="GO" id="GO:0000783">
    <property type="term" value="C:nuclear telomere cap complex"/>
    <property type="evidence" value="ECO:0007669"/>
    <property type="project" value="TreeGrafter"/>
</dbReference>
<keyword evidence="11" id="KW-1185">Reference proteome</keyword>
<dbReference type="Pfam" id="PF16686">
    <property type="entry name" value="POT1PC"/>
    <property type="match status" value="1"/>
</dbReference>
<dbReference type="AlphaFoldDB" id="A0A0G2F5J6"/>
<dbReference type="OrthoDB" id="2186770at2759"/>